<dbReference type="FunFam" id="2.60.120.200:FF:000124">
    <property type="entry name" value="Galectin-4"/>
    <property type="match status" value="2"/>
</dbReference>
<dbReference type="SMART" id="SM00908">
    <property type="entry name" value="Gal-bind_lectin"/>
    <property type="match status" value="2"/>
</dbReference>
<evidence type="ECO:0000256" key="3">
    <source>
        <dbReference type="RuleBase" id="RU102079"/>
    </source>
</evidence>
<organism evidence="5 6">
    <name type="scientific">Biomphalaria pfeifferi</name>
    <name type="common">Bloodfluke planorb</name>
    <name type="synonym">Freshwater snail</name>
    <dbReference type="NCBI Taxonomy" id="112525"/>
    <lineage>
        <taxon>Eukaryota</taxon>
        <taxon>Metazoa</taxon>
        <taxon>Spiralia</taxon>
        <taxon>Lophotrochozoa</taxon>
        <taxon>Mollusca</taxon>
        <taxon>Gastropoda</taxon>
        <taxon>Heterobranchia</taxon>
        <taxon>Euthyneura</taxon>
        <taxon>Panpulmonata</taxon>
        <taxon>Hygrophila</taxon>
        <taxon>Lymnaeoidea</taxon>
        <taxon>Planorbidae</taxon>
        <taxon>Biomphalaria</taxon>
    </lineage>
</organism>
<dbReference type="AlphaFoldDB" id="A0AAD8EXM7"/>
<reference evidence="5" key="2">
    <citation type="submission" date="2023-04" db="EMBL/GenBank/DDBJ databases">
        <authorList>
            <person name="Bu L."/>
            <person name="Lu L."/>
            <person name="Laidemitt M.R."/>
            <person name="Zhang S.M."/>
            <person name="Mutuku M."/>
            <person name="Mkoji G."/>
            <person name="Steinauer M."/>
            <person name="Loker E.S."/>
        </authorList>
    </citation>
    <scope>NUCLEOTIDE SEQUENCE</scope>
    <source>
        <strain evidence="5">KasaAsao</strain>
        <tissue evidence="5">Whole Snail</tissue>
    </source>
</reference>
<comment type="caution">
    <text evidence="5">The sequence shown here is derived from an EMBL/GenBank/DDBJ whole genome shotgun (WGS) entry which is preliminary data.</text>
</comment>
<sequence>LTSEQKRTLFAMGNNIFLPYSGHISGGVHIGTDVVISGRTLPSFNRFSINLCSGPNIDSGDVAFHFNPRFNDGKVVRNHKQGGQWGAEETHGSMPFRRGHNFELHMKVTHHGFKVTVNHHHFCDFNYRLPKETINYIYIEGDATITFIQFRGGSSFPTPSFNPVPSYQPPPPAYPTGQVFPPVPSFPSAPAFPGPVGPIYNPPVPFTTPIPGGLYPGKIIYITGVPYPNPSRFTVNLACGPFDSSDFALHFDVRFNFGSDRNQVVRTHKQGGNYGSEDRLQNYFPFFPSSNFELMILTEPNSFKIAVNNQHFTEFFHRIQPVQRVDHLMVLGDVSLTQVRFQ</sequence>
<dbReference type="Proteomes" id="UP001233172">
    <property type="component" value="Unassembled WGS sequence"/>
</dbReference>
<dbReference type="InterPro" id="IPR001079">
    <property type="entry name" value="Galectin_CRD"/>
</dbReference>
<dbReference type="SMART" id="SM00276">
    <property type="entry name" value="GLECT"/>
    <property type="match status" value="2"/>
</dbReference>
<keyword evidence="2" id="KW-0677">Repeat</keyword>
<evidence type="ECO:0000256" key="2">
    <source>
        <dbReference type="ARBA" id="ARBA00022737"/>
    </source>
</evidence>
<dbReference type="CDD" id="cd00070">
    <property type="entry name" value="GLECT"/>
    <property type="match status" value="2"/>
</dbReference>
<dbReference type="Gene3D" id="2.60.120.200">
    <property type="match status" value="2"/>
</dbReference>
<reference evidence="5" key="1">
    <citation type="journal article" date="2023" name="PLoS Negl. Trop. Dis.">
        <title>A genome sequence for Biomphalaria pfeifferi, the major vector snail for the human-infecting parasite Schistosoma mansoni.</title>
        <authorList>
            <person name="Bu L."/>
            <person name="Lu L."/>
            <person name="Laidemitt M.R."/>
            <person name="Zhang S.M."/>
            <person name="Mutuku M."/>
            <person name="Mkoji G."/>
            <person name="Steinauer M."/>
            <person name="Loker E.S."/>
        </authorList>
    </citation>
    <scope>NUCLEOTIDE SEQUENCE</scope>
    <source>
        <strain evidence="5">KasaAsao</strain>
    </source>
</reference>
<dbReference type="PROSITE" id="PS51304">
    <property type="entry name" value="GALECTIN"/>
    <property type="match status" value="2"/>
</dbReference>
<evidence type="ECO:0000313" key="6">
    <source>
        <dbReference type="Proteomes" id="UP001233172"/>
    </source>
</evidence>
<dbReference type="SUPFAM" id="SSF49899">
    <property type="entry name" value="Concanavalin A-like lectins/glucanases"/>
    <property type="match status" value="2"/>
</dbReference>
<dbReference type="EMBL" id="JASAOG010000212">
    <property type="protein sequence ID" value="KAK0043745.1"/>
    <property type="molecule type" value="Genomic_DNA"/>
</dbReference>
<dbReference type="PANTHER" id="PTHR11346">
    <property type="entry name" value="GALECTIN"/>
    <property type="match status" value="1"/>
</dbReference>
<accession>A0AAD8EXM7</accession>
<evidence type="ECO:0000313" key="5">
    <source>
        <dbReference type="EMBL" id="KAK0043745.1"/>
    </source>
</evidence>
<keyword evidence="6" id="KW-1185">Reference proteome</keyword>
<dbReference type="PANTHER" id="PTHR11346:SF147">
    <property type="entry name" value="GALECTIN"/>
    <property type="match status" value="1"/>
</dbReference>
<feature type="domain" description="Galectin" evidence="4">
    <location>
        <begin position="20"/>
        <end position="151"/>
    </location>
</feature>
<dbReference type="Pfam" id="PF00337">
    <property type="entry name" value="Gal-bind_lectin"/>
    <property type="match status" value="2"/>
</dbReference>
<name>A0AAD8EXM7_BIOPF</name>
<feature type="non-terminal residue" evidence="5">
    <location>
        <position position="342"/>
    </location>
</feature>
<dbReference type="GO" id="GO:0030246">
    <property type="term" value="F:carbohydrate binding"/>
    <property type="evidence" value="ECO:0007669"/>
    <property type="project" value="UniProtKB-UniRule"/>
</dbReference>
<proteinExistence type="predicted"/>
<feature type="domain" description="Galectin" evidence="4">
    <location>
        <begin position="206"/>
        <end position="342"/>
    </location>
</feature>
<gene>
    <name evidence="5" type="ORF">Bpfe_026800</name>
</gene>
<keyword evidence="1 3" id="KW-0430">Lectin</keyword>
<evidence type="ECO:0000256" key="1">
    <source>
        <dbReference type="ARBA" id="ARBA00022734"/>
    </source>
</evidence>
<evidence type="ECO:0000259" key="4">
    <source>
        <dbReference type="PROSITE" id="PS51304"/>
    </source>
</evidence>
<dbReference type="InterPro" id="IPR044156">
    <property type="entry name" value="Galectin-like"/>
</dbReference>
<dbReference type="InterPro" id="IPR013320">
    <property type="entry name" value="ConA-like_dom_sf"/>
</dbReference>
<protein>
    <recommendedName>
        <fullName evidence="3">Galectin</fullName>
    </recommendedName>
</protein>